<dbReference type="RefSeq" id="WP_380638772.1">
    <property type="nucleotide sequence ID" value="NZ_JBHSQO010000029.1"/>
</dbReference>
<dbReference type="InterPro" id="IPR049244">
    <property type="entry name" value="DUF6879"/>
</dbReference>
<dbReference type="Proteomes" id="UP001596220">
    <property type="component" value="Unassembled WGS sequence"/>
</dbReference>
<gene>
    <name evidence="2" type="ORF">ACFP3R_24705</name>
</gene>
<accession>A0ABW1PBA2</accession>
<evidence type="ECO:0000313" key="2">
    <source>
        <dbReference type="EMBL" id="MFC6092486.1"/>
    </source>
</evidence>
<comment type="caution">
    <text evidence="2">The sequence shown here is derived from an EMBL/GenBank/DDBJ whole genome shotgun (WGS) entry which is preliminary data.</text>
</comment>
<sequence length="206" mass="24152">MPDLFDRARSEPMTLEEYSADFRRRRRDPNGAGEAWKLERRQFFSDPDDPPWVAFSRGRWHESLRLMEGTRSTYREYYEETRAQGVTHYRVRVVEEPVQPYVQWEFHYLMIPAGAGERIRVLRSDRVEEHERDGPLPEIIATGTGAVYEVLYSPDGRPTGARRTTDAESGRRCAELVKALYAAGEDLETYFEREIEHLDPPRLEAR</sequence>
<feature type="domain" description="DUF6879" evidence="1">
    <location>
        <begin position="32"/>
        <end position="191"/>
    </location>
</feature>
<evidence type="ECO:0000313" key="3">
    <source>
        <dbReference type="Proteomes" id="UP001596220"/>
    </source>
</evidence>
<proteinExistence type="predicted"/>
<dbReference type="EMBL" id="JBHSQO010000029">
    <property type="protein sequence ID" value="MFC6092486.1"/>
    <property type="molecule type" value="Genomic_DNA"/>
</dbReference>
<keyword evidence="3" id="KW-1185">Reference proteome</keyword>
<protein>
    <submittedName>
        <fullName evidence="2">DUF6879 family protein</fullName>
    </submittedName>
</protein>
<name>A0ABW1PBA2_9PSEU</name>
<reference evidence="3" key="1">
    <citation type="journal article" date="2019" name="Int. J. Syst. Evol. Microbiol.">
        <title>The Global Catalogue of Microorganisms (GCM) 10K type strain sequencing project: providing services to taxonomists for standard genome sequencing and annotation.</title>
        <authorList>
            <consortium name="The Broad Institute Genomics Platform"/>
            <consortium name="The Broad Institute Genome Sequencing Center for Infectious Disease"/>
            <person name="Wu L."/>
            <person name="Ma J."/>
        </authorList>
    </citation>
    <scope>NUCLEOTIDE SEQUENCE [LARGE SCALE GENOMIC DNA]</scope>
    <source>
        <strain evidence="3">CGMCC 4.7246</strain>
    </source>
</reference>
<dbReference type="Pfam" id="PF21806">
    <property type="entry name" value="DUF6879"/>
    <property type="match status" value="1"/>
</dbReference>
<evidence type="ECO:0000259" key="1">
    <source>
        <dbReference type="Pfam" id="PF21806"/>
    </source>
</evidence>
<organism evidence="2 3">
    <name type="scientific">Saccharothrix lopnurensis</name>
    <dbReference type="NCBI Taxonomy" id="1670621"/>
    <lineage>
        <taxon>Bacteria</taxon>
        <taxon>Bacillati</taxon>
        <taxon>Actinomycetota</taxon>
        <taxon>Actinomycetes</taxon>
        <taxon>Pseudonocardiales</taxon>
        <taxon>Pseudonocardiaceae</taxon>
        <taxon>Saccharothrix</taxon>
    </lineage>
</organism>